<comment type="caution">
    <text evidence="1">The sequence shown here is derived from an EMBL/GenBank/DDBJ whole genome shotgun (WGS) entry which is preliminary data.</text>
</comment>
<reference evidence="1 2" key="1">
    <citation type="journal article" date="2019" name="Sci. Rep.">
        <title>Orb-weaving spider Araneus ventricosus genome elucidates the spidroin gene catalogue.</title>
        <authorList>
            <person name="Kono N."/>
            <person name="Nakamura H."/>
            <person name="Ohtoshi R."/>
            <person name="Moran D.A.P."/>
            <person name="Shinohara A."/>
            <person name="Yoshida Y."/>
            <person name="Fujiwara M."/>
            <person name="Mori M."/>
            <person name="Tomita M."/>
            <person name="Arakawa K."/>
        </authorList>
    </citation>
    <scope>NUCLEOTIDE SEQUENCE [LARGE SCALE GENOMIC DNA]</scope>
</reference>
<evidence type="ECO:0000313" key="2">
    <source>
        <dbReference type="Proteomes" id="UP000499080"/>
    </source>
</evidence>
<keyword evidence="2" id="KW-1185">Reference proteome</keyword>
<evidence type="ECO:0008006" key="3">
    <source>
        <dbReference type="Google" id="ProtNLM"/>
    </source>
</evidence>
<name>A0A4Y2H8P8_ARAVE</name>
<dbReference type="OrthoDB" id="6515318at2759"/>
<accession>A0A4Y2H8P8</accession>
<protein>
    <recommendedName>
        <fullName evidence="3">Reverse transcriptase zinc-binding domain-containing protein</fullName>
    </recommendedName>
</protein>
<gene>
    <name evidence="1" type="ORF">AVEN_226867_1</name>
</gene>
<sequence>MLWFTKEFFPSIHGRLKAIHFVPSFRITQFLPGHGNFKAYLKRFNLSRADLCSCSSEEIQDVNHLILSCSKVTPARCLRISSLKKNNLAWPPCFSTLVQNKTCFASFCEFIDSNFTHII</sequence>
<dbReference type="Proteomes" id="UP000499080">
    <property type="component" value="Unassembled WGS sequence"/>
</dbReference>
<dbReference type="AlphaFoldDB" id="A0A4Y2H8P8"/>
<evidence type="ECO:0000313" key="1">
    <source>
        <dbReference type="EMBL" id="GBM61589.1"/>
    </source>
</evidence>
<dbReference type="EMBL" id="BGPR01001774">
    <property type="protein sequence ID" value="GBM61589.1"/>
    <property type="molecule type" value="Genomic_DNA"/>
</dbReference>
<organism evidence="1 2">
    <name type="scientific">Araneus ventricosus</name>
    <name type="common">Orbweaver spider</name>
    <name type="synonym">Epeira ventricosa</name>
    <dbReference type="NCBI Taxonomy" id="182803"/>
    <lineage>
        <taxon>Eukaryota</taxon>
        <taxon>Metazoa</taxon>
        <taxon>Ecdysozoa</taxon>
        <taxon>Arthropoda</taxon>
        <taxon>Chelicerata</taxon>
        <taxon>Arachnida</taxon>
        <taxon>Araneae</taxon>
        <taxon>Araneomorphae</taxon>
        <taxon>Entelegynae</taxon>
        <taxon>Araneoidea</taxon>
        <taxon>Araneidae</taxon>
        <taxon>Araneus</taxon>
    </lineage>
</organism>
<proteinExistence type="predicted"/>